<dbReference type="Proteomes" id="UP000016933">
    <property type="component" value="Unassembled WGS sequence"/>
</dbReference>
<dbReference type="HOGENOM" id="CLU_2158306_0_0_1"/>
<evidence type="ECO:0000313" key="2">
    <source>
        <dbReference type="Proteomes" id="UP000016933"/>
    </source>
</evidence>
<name>N1PFY5_DOTSN</name>
<evidence type="ECO:0000313" key="1">
    <source>
        <dbReference type="EMBL" id="EME41538.1"/>
    </source>
</evidence>
<dbReference type="AlphaFoldDB" id="N1PFY5"/>
<gene>
    <name evidence="1" type="ORF">DOTSEDRAFT_73823</name>
</gene>
<organism evidence="1 2">
    <name type="scientific">Dothistroma septosporum (strain NZE10 / CBS 128990)</name>
    <name type="common">Red band needle blight fungus</name>
    <name type="synonym">Mycosphaerella pini</name>
    <dbReference type="NCBI Taxonomy" id="675120"/>
    <lineage>
        <taxon>Eukaryota</taxon>
        <taxon>Fungi</taxon>
        <taxon>Dikarya</taxon>
        <taxon>Ascomycota</taxon>
        <taxon>Pezizomycotina</taxon>
        <taxon>Dothideomycetes</taxon>
        <taxon>Dothideomycetidae</taxon>
        <taxon>Mycosphaerellales</taxon>
        <taxon>Mycosphaerellaceae</taxon>
        <taxon>Dothistroma</taxon>
    </lineage>
</organism>
<accession>N1PFY5</accession>
<protein>
    <submittedName>
        <fullName evidence="1">Uncharacterized protein</fullName>
    </submittedName>
</protein>
<reference evidence="2" key="1">
    <citation type="journal article" date="2012" name="PLoS Genet.">
        <title>The genomes of the fungal plant pathogens Cladosporium fulvum and Dothistroma septosporum reveal adaptation to different hosts and lifestyles but also signatures of common ancestry.</title>
        <authorList>
            <person name="de Wit P.J.G.M."/>
            <person name="van der Burgt A."/>
            <person name="Oekmen B."/>
            <person name="Stergiopoulos I."/>
            <person name="Abd-Elsalam K.A."/>
            <person name="Aerts A.L."/>
            <person name="Bahkali A.H."/>
            <person name="Beenen H.G."/>
            <person name="Chettri P."/>
            <person name="Cox M.P."/>
            <person name="Datema E."/>
            <person name="de Vries R.P."/>
            <person name="Dhillon B."/>
            <person name="Ganley A.R."/>
            <person name="Griffiths S.A."/>
            <person name="Guo Y."/>
            <person name="Hamelin R.C."/>
            <person name="Henrissat B."/>
            <person name="Kabir M.S."/>
            <person name="Jashni M.K."/>
            <person name="Kema G."/>
            <person name="Klaubauf S."/>
            <person name="Lapidus A."/>
            <person name="Levasseur A."/>
            <person name="Lindquist E."/>
            <person name="Mehrabi R."/>
            <person name="Ohm R.A."/>
            <person name="Owen T.J."/>
            <person name="Salamov A."/>
            <person name="Schwelm A."/>
            <person name="Schijlen E."/>
            <person name="Sun H."/>
            <person name="van den Burg H.A."/>
            <person name="van Ham R.C.H.J."/>
            <person name="Zhang S."/>
            <person name="Goodwin S.B."/>
            <person name="Grigoriev I.V."/>
            <person name="Collemare J."/>
            <person name="Bradshaw R.E."/>
        </authorList>
    </citation>
    <scope>NUCLEOTIDE SEQUENCE [LARGE SCALE GENOMIC DNA]</scope>
    <source>
        <strain evidence="2">NZE10 / CBS 128990</strain>
    </source>
</reference>
<reference evidence="1 2" key="2">
    <citation type="journal article" date="2012" name="PLoS Pathog.">
        <title>Diverse lifestyles and strategies of plant pathogenesis encoded in the genomes of eighteen Dothideomycetes fungi.</title>
        <authorList>
            <person name="Ohm R.A."/>
            <person name="Feau N."/>
            <person name="Henrissat B."/>
            <person name="Schoch C.L."/>
            <person name="Horwitz B.A."/>
            <person name="Barry K.W."/>
            <person name="Condon B.J."/>
            <person name="Copeland A.C."/>
            <person name="Dhillon B."/>
            <person name="Glaser F."/>
            <person name="Hesse C.N."/>
            <person name="Kosti I."/>
            <person name="LaButti K."/>
            <person name="Lindquist E.A."/>
            <person name="Lucas S."/>
            <person name="Salamov A.A."/>
            <person name="Bradshaw R.E."/>
            <person name="Ciuffetti L."/>
            <person name="Hamelin R.C."/>
            <person name="Kema G.H.J."/>
            <person name="Lawrence C."/>
            <person name="Scott J.A."/>
            <person name="Spatafora J.W."/>
            <person name="Turgeon B.G."/>
            <person name="de Wit P.J.G.M."/>
            <person name="Zhong S."/>
            <person name="Goodwin S.B."/>
            <person name="Grigoriev I.V."/>
        </authorList>
    </citation>
    <scope>NUCLEOTIDE SEQUENCE [LARGE SCALE GENOMIC DNA]</scope>
    <source>
        <strain evidence="2">NZE10 / CBS 128990</strain>
    </source>
</reference>
<proteinExistence type="predicted"/>
<dbReference type="EMBL" id="KB446542">
    <property type="protein sequence ID" value="EME41538.1"/>
    <property type="molecule type" value="Genomic_DNA"/>
</dbReference>
<sequence>MSEHVKTSSHRPSSFVWFIELPVIRPVRQKIRDHKRRRDVQEIVSTSTENIQKSIVEDGVTAWSDSVRSQFPRSSSLRWKKRKLTTPMSAPPTYGGFMSQSPQVGAFGAAW</sequence>
<keyword evidence="2" id="KW-1185">Reference proteome</keyword>